<dbReference type="GO" id="GO:0016887">
    <property type="term" value="F:ATP hydrolysis activity"/>
    <property type="evidence" value="ECO:0007669"/>
    <property type="project" value="InterPro"/>
</dbReference>
<dbReference type="Gene3D" id="3.40.50.300">
    <property type="entry name" value="P-loop containing nucleotide triphosphate hydrolases"/>
    <property type="match status" value="1"/>
</dbReference>
<dbReference type="GO" id="GO:0005524">
    <property type="term" value="F:ATP binding"/>
    <property type="evidence" value="ECO:0007669"/>
    <property type="project" value="UniProtKB-KW"/>
</dbReference>
<dbReference type="RefSeq" id="WP_147088328.1">
    <property type="nucleotide sequence ID" value="NZ_VORM01000038.1"/>
</dbReference>
<feature type="transmembrane region" description="Helical" evidence="5">
    <location>
        <begin position="250"/>
        <end position="269"/>
    </location>
</feature>
<protein>
    <submittedName>
        <fullName evidence="8">ATP-binding cassette domain-containing protein</fullName>
    </submittedName>
</protein>
<keyword evidence="9" id="KW-1185">Reference proteome</keyword>
<comment type="caution">
    <text evidence="8">The sequence shown here is derived from an EMBL/GenBank/DDBJ whole genome shotgun (WGS) entry which is preliminary data.</text>
</comment>
<dbReference type="SUPFAM" id="SSF52540">
    <property type="entry name" value="P-loop containing nucleoside triphosphate hydrolases"/>
    <property type="match status" value="1"/>
</dbReference>
<dbReference type="SUPFAM" id="SSF90123">
    <property type="entry name" value="ABC transporter transmembrane region"/>
    <property type="match status" value="1"/>
</dbReference>
<organism evidence="8 9">
    <name type="scientific">Subsaximicrobium wynnwilliamsii</name>
    <dbReference type="NCBI Taxonomy" id="291179"/>
    <lineage>
        <taxon>Bacteria</taxon>
        <taxon>Pseudomonadati</taxon>
        <taxon>Bacteroidota</taxon>
        <taxon>Flavobacteriia</taxon>
        <taxon>Flavobacteriales</taxon>
        <taxon>Flavobacteriaceae</taxon>
        <taxon>Subsaximicrobium</taxon>
    </lineage>
</organism>
<feature type="transmembrane region" description="Helical" evidence="5">
    <location>
        <begin position="59"/>
        <end position="79"/>
    </location>
</feature>
<reference evidence="8 9" key="1">
    <citation type="submission" date="2019-08" db="EMBL/GenBank/DDBJ databases">
        <title>Genomes of Subsaximicrobium wynnwilliamsii strains.</title>
        <authorList>
            <person name="Bowman J.P."/>
        </authorList>
    </citation>
    <scope>NUCLEOTIDE SEQUENCE [LARGE SCALE GENOMIC DNA]</scope>
    <source>
        <strain evidence="8 9">2-80-2</strain>
    </source>
</reference>
<dbReference type="OrthoDB" id="311344at2"/>
<dbReference type="InterPro" id="IPR003439">
    <property type="entry name" value="ABC_transporter-like_ATP-bd"/>
</dbReference>
<proteinExistence type="predicted"/>
<sequence>MKKIMTPWQRFINVLKLDKRDIKQIFYYAIFAGLVALTLPLGIQAIINLIQGAQVSTSWIILVVLVTLGVAFQGILELMQIRILENIQQKIFTRSSFEFAYRFPKIKFSEMHQRYPPELANRFFDTLMIQKGLSKVLLDFPAAILQIVFGLILLSLYHPFFIIYGLLLVILVYIVFKFTARRGMETSLKESKNKYAVANWLQEIARSLTSFKLSGRTSLAMERNNALTDKYLEARENHFQILMQQFIQMIGFKVLVTAGLLLIGGLLVLNQEMNIGQFVAAEIIILLVINSVEKLITGIESFYDVLTSLEKIGEVVDKELESQEGTDPFEFKSTASISFDRIAFTDMNGNLILDSLSLDLVPTDRLYVDGPSGSGKTTLLKLLSGLIETTEGAIYINDYNFKGMRINAYRSHVGQVIPEQMPFEGTILENITFGNKDIPIDTVNRVIKDIGLQKFVRSQAKGIDSPIFSQGQSIPHTVSKRLLLARSIVHDPKILLLKDALEHFEPQEARDLMEYLAHRDRPWLLIASGQNEDWKSVCNKTLNLNQDPFTL</sequence>
<dbReference type="InterPro" id="IPR027417">
    <property type="entry name" value="P-loop_NTPase"/>
</dbReference>
<gene>
    <name evidence="8" type="ORF">ESY86_19160</name>
</gene>
<feature type="transmembrane region" description="Helical" evidence="5">
    <location>
        <begin position="25"/>
        <end position="47"/>
    </location>
</feature>
<evidence type="ECO:0000256" key="1">
    <source>
        <dbReference type="ARBA" id="ARBA00004651"/>
    </source>
</evidence>
<evidence type="ECO:0000256" key="3">
    <source>
        <dbReference type="ARBA" id="ARBA00022989"/>
    </source>
</evidence>
<dbReference type="PROSITE" id="PS50893">
    <property type="entry name" value="ABC_TRANSPORTER_2"/>
    <property type="match status" value="1"/>
</dbReference>
<evidence type="ECO:0000259" key="6">
    <source>
        <dbReference type="PROSITE" id="PS50893"/>
    </source>
</evidence>
<feature type="transmembrane region" description="Helical" evidence="5">
    <location>
        <begin position="161"/>
        <end position="180"/>
    </location>
</feature>
<dbReference type="Gene3D" id="1.20.1560.10">
    <property type="entry name" value="ABC transporter type 1, transmembrane domain"/>
    <property type="match status" value="1"/>
</dbReference>
<evidence type="ECO:0000313" key="9">
    <source>
        <dbReference type="Proteomes" id="UP000321578"/>
    </source>
</evidence>
<keyword evidence="3 5" id="KW-1133">Transmembrane helix</keyword>
<evidence type="ECO:0000313" key="8">
    <source>
        <dbReference type="EMBL" id="TXD86813.1"/>
    </source>
</evidence>
<dbReference type="PROSITE" id="PS50929">
    <property type="entry name" value="ABC_TM1F"/>
    <property type="match status" value="1"/>
</dbReference>
<dbReference type="EMBL" id="VORO01000037">
    <property type="protein sequence ID" value="TXD86813.1"/>
    <property type="molecule type" value="Genomic_DNA"/>
</dbReference>
<dbReference type="InterPro" id="IPR011527">
    <property type="entry name" value="ABC1_TM_dom"/>
</dbReference>
<keyword evidence="8" id="KW-0547">Nucleotide-binding</keyword>
<dbReference type="InterPro" id="IPR036640">
    <property type="entry name" value="ABC1_TM_sf"/>
</dbReference>
<feature type="domain" description="ABC transmembrane type-1" evidence="7">
    <location>
        <begin position="29"/>
        <end position="304"/>
    </location>
</feature>
<evidence type="ECO:0000259" key="7">
    <source>
        <dbReference type="PROSITE" id="PS50929"/>
    </source>
</evidence>
<evidence type="ECO:0000256" key="2">
    <source>
        <dbReference type="ARBA" id="ARBA00022692"/>
    </source>
</evidence>
<comment type="subcellular location">
    <subcellularLocation>
        <location evidence="1">Cell membrane</location>
        <topology evidence="1">Multi-pass membrane protein</topology>
    </subcellularLocation>
</comment>
<dbReference type="InterPro" id="IPR039421">
    <property type="entry name" value="Type_1_exporter"/>
</dbReference>
<feature type="domain" description="ABC transporter" evidence="6">
    <location>
        <begin position="337"/>
        <end position="550"/>
    </location>
</feature>
<dbReference type="GO" id="GO:0015421">
    <property type="term" value="F:ABC-type oligopeptide transporter activity"/>
    <property type="evidence" value="ECO:0007669"/>
    <property type="project" value="TreeGrafter"/>
</dbReference>
<evidence type="ECO:0000256" key="5">
    <source>
        <dbReference type="SAM" id="Phobius"/>
    </source>
</evidence>
<keyword evidence="4 5" id="KW-0472">Membrane</keyword>
<evidence type="ECO:0000256" key="4">
    <source>
        <dbReference type="ARBA" id="ARBA00023136"/>
    </source>
</evidence>
<dbReference type="PANTHER" id="PTHR43394">
    <property type="entry name" value="ATP-DEPENDENT PERMEASE MDL1, MITOCHONDRIAL"/>
    <property type="match status" value="1"/>
</dbReference>
<dbReference type="AlphaFoldDB" id="A0A5C6ZCQ2"/>
<dbReference type="Pfam" id="PF00005">
    <property type="entry name" value="ABC_tran"/>
    <property type="match status" value="1"/>
</dbReference>
<dbReference type="GO" id="GO:0005886">
    <property type="term" value="C:plasma membrane"/>
    <property type="evidence" value="ECO:0007669"/>
    <property type="project" value="UniProtKB-SubCell"/>
</dbReference>
<keyword evidence="8" id="KW-0067">ATP-binding</keyword>
<dbReference type="Pfam" id="PF00664">
    <property type="entry name" value="ABC_membrane"/>
    <property type="match status" value="1"/>
</dbReference>
<dbReference type="PANTHER" id="PTHR43394:SF4">
    <property type="entry name" value="TOXIN SECRETION ABC TRANSPORTER ATP-BINDING PROTEIN"/>
    <property type="match status" value="1"/>
</dbReference>
<accession>A0A5C6ZCQ2</accession>
<name>A0A5C6ZCQ2_9FLAO</name>
<feature type="transmembrane region" description="Helical" evidence="5">
    <location>
        <begin position="136"/>
        <end position="155"/>
    </location>
</feature>
<keyword evidence="2 5" id="KW-0812">Transmembrane</keyword>
<dbReference type="Proteomes" id="UP000321578">
    <property type="component" value="Unassembled WGS sequence"/>
</dbReference>